<dbReference type="EMBL" id="CM024798">
    <property type="protein sequence ID" value="KAG8014226.1"/>
    <property type="molecule type" value="Genomic_DNA"/>
</dbReference>
<accession>A0ACB7FM82</accession>
<evidence type="ECO:0000313" key="2">
    <source>
        <dbReference type="Proteomes" id="UP000805704"/>
    </source>
</evidence>
<gene>
    <name evidence="1" type="primary">MMTAG2</name>
    <name evidence="1" type="ORF">GBF38_016588</name>
</gene>
<proteinExistence type="predicted"/>
<sequence length="350" mass="38965">MFGSSRSGGVRGGQDQFNWDDVKGDKHRENYLGNSLMAPVGRWQKGKDLTWYAKDKKGSRPLTKEEEIAAVKAAEHEALMAALGHKNIKRQPTGLTKEDLADVCRREEADGEERNVDRVSGLGSSSVGSRKMVLSQKEKEAAKIGLPVFTHHKTEARSETTTTKTSQSEEKGDVEQRHESKKKKKEKKSKKEKKKKDKKKKRQRRDSSSSESDDDRKRERTTTIIIIHHTIVRVEPDPMTAIQGGVQRPSDSPPTPITGSSDMTQTLLMGGLLSPVTLSATRRPLLVAHKATGGATTQTRTTNVLPNPPPTPNSKTHNTDRTLYSSLTAPEDLIYPERPNGLWMEMARRV</sequence>
<protein>
    <submittedName>
        <fullName evidence="1">Multiple myeloma tumor-associated protein 2-like protein</fullName>
    </submittedName>
</protein>
<comment type="caution">
    <text evidence="1">The sequence shown here is derived from an EMBL/GenBank/DDBJ whole genome shotgun (WGS) entry which is preliminary data.</text>
</comment>
<reference evidence="1" key="1">
    <citation type="submission" date="2020-04" db="EMBL/GenBank/DDBJ databases">
        <title>A chromosome-scale assembly and high-density genetic map of the yellow drum (Nibea albiflora) genome.</title>
        <authorList>
            <person name="Xu D."/>
            <person name="Zhang W."/>
            <person name="Chen R."/>
            <person name="Tan P."/>
            <person name="Wang L."/>
            <person name="Song H."/>
            <person name="Tian L."/>
            <person name="Zhu Q."/>
            <person name="Wang B."/>
        </authorList>
    </citation>
    <scope>NUCLEOTIDE SEQUENCE</scope>
    <source>
        <strain evidence="1">ZJHYS-2018</strain>
    </source>
</reference>
<dbReference type="Proteomes" id="UP000805704">
    <property type="component" value="Chromosome 10"/>
</dbReference>
<keyword evidence="2" id="KW-1185">Reference proteome</keyword>
<organism evidence="1 2">
    <name type="scientific">Nibea albiflora</name>
    <name type="common">Yellow drum</name>
    <name type="synonym">Corvina albiflora</name>
    <dbReference type="NCBI Taxonomy" id="240163"/>
    <lineage>
        <taxon>Eukaryota</taxon>
        <taxon>Metazoa</taxon>
        <taxon>Chordata</taxon>
        <taxon>Craniata</taxon>
        <taxon>Vertebrata</taxon>
        <taxon>Euteleostomi</taxon>
        <taxon>Actinopterygii</taxon>
        <taxon>Neopterygii</taxon>
        <taxon>Teleostei</taxon>
        <taxon>Neoteleostei</taxon>
        <taxon>Acanthomorphata</taxon>
        <taxon>Eupercaria</taxon>
        <taxon>Sciaenidae</taxon>
        <taxon>Nibea</taxon>
    </lineage>
</organism>
<evidence type="ECO:0000313" key="1">
    <source>
        <dbReference type="EMBL" id="KAG8014226.1"/>
    </source>
</evidence>
<name>A0ACB7FM82_NIBAL</name>